<evidence type="ECO:0000313" key="2">
    <source>
        <dbReference type="EMBL" id="CAD7249138.1"/>
    </source>
</evidence>
<dbReference type="OrthoDB" id="418245at2759"/>
<evidence type="ECO:0000313" key="3">
    <source>
        <dbReference type="Proteomes" id="UP000677054"/>
    </source>
</evidence>
<dbReference type="EMBL" id="CAJPEV010002154">
    <property type="protein sequence ID" value="CAG0895888.1"/>
    <property type="molecule type" value="Genomic_DNA"/>
</dbReference>
<feature type="signal peptide" evidence="1">
    <location>
        <begin position="1"/>
        <end position="18"/>
    </location>
</feature>
<protein>
    <recommendedName>
        <fullName evidence="4">PAN-3 domain-containing protein</fullName>
    </recommendedName>
</protein>
<keyword evidence="1" id="KW-0732">Signal</keyword>
<dbReference type="EMBL" id="LR901671">
    <property type="protein sequence ID" value="CAD7249138.1"/>
    <property type="molecule type" value="Genomic_DNA"/>
</dbReference>
<dbReference type="InterPro" id="IPR016186">
    <property type="entry name" value="C-type_lectin-like/link_sf"/>
</dbReference>
<dbReference type="SUPFAM" id="SSF56436">
    <property type="entry name" value="C-type lectin-like"/>
    <property type="match status" value="1"/>
</dbReference>
<dbReference type="InterPro" id="IPR016187">
    <property type="entry name" value="CTDL_fold"/>
</dbReference>
<evidence type="ECO:0008006" key="4">
    <source>
        <dbReference type="Google" id="ProtNLM"/>
    </source>
</evidence>
<gene>
    <name evidence="2" type="ORF">DSTB1V02_LOCUS8939</name>
</gene>
<name>A0A7R8XKL8_9CRUS</name>
<dbReference type="Proteomes" id="UP000677054">
    <property type="component" value="Unassembled WGS sequence"/>
</dbReference>
<organism evidence="2">
    <name type="scientific">Darwinula stevensoni</name>
    <dbReference type="NCBI Taxonomy" id="69355"/>
    <lineage>
        <taxon>Eukaryota</taxon>
        <taxon>Metazoa</taxon>
        <taxon>Ecdysozoa</taxon>
        <taxon>Arthropoda</taxon>
        <taxon>Crustacea</taxon>
        <taxon>Oligostraca</taxon>
        <taxon>Ostracoda</taxon>
        <taxon>Podocopa</taxon>
        <taxon>Podocopida</taxon>
        <taxon>Darwinulocopina</taxon>
        <taxon>Darwinuloidea</taxon>
        <taxon>Darwinulidae</taxon>
        <taxon>Darwinula</taxon>
    </lineage>
</organism>
<dbReference type="AlphaFoldDB" id="A0A7R8XKL8"/>
<accession>A0A7R8XKL8</accession>
<evidence type="ECO:0000256" key="1">
    <source>
        <dbReference type="SAM" id="SignalP"/>
    </source>
</evidence>
<keyword evidence="3" id="KW-1185">Reference proteome</keyword>
<reference evidence="2" key="1">
    <citation type="submission" date="2020-11" db="EMBL/GenBank/DDBJ databases">
        <authorList>
            <person name="Tran Van P."/>
        </authorList>
    </citation>
    <scope>NUCLEOTIDE SEQUENCE</scope>
</reference>
<sequence>MMKLLFCISISFFLTAMAAINSGNFYAPTVAKMKILSPIREFPVLSGLQCTMACLSETTCYSYSITKSAGLATCRLGGAYDPTRIADPDSEFFFTDVPPGYNLVPGTKSYVKIVLDTTKTSAQAKTECEKDGAGLAIPNQEPVHNYLNKTMMENAAKLTTTYYNFWVDGKAFPPNHFVWFFRDGTNVTITAKGQGHFHPNEPDYGEGCLVVTYKFIWVAPYTYGNWVEPPTCTDLRSGYFCEIRVPDVIPRPSHQ</sequence>
<feature type="chain" id="PRO_5036402547" description="PAN-3 domain-containing protein" evidence="1">
    <location>
        <begin position="19"/>
        <end position="255"/>
    </location>
</feature>
<dbReference type="Gene3D" id="3.10.100.10">
    <property type="entry name" value="Mannose-Binding Protein A, subunit A"/>
    <property type="match status" value="1"/>
</dbReference>
<proteinExistence type="predicted"/>